<organism evidence="2 3">
    <name type="scientific">Toxocara canis</name>
    <name type="common">Canine roundworm</name>
    <dbReference type="NCBI Taxonomy" id="6265"/>
    <lineage>
        <taxon>Eukaryota</taxon>
        <taxon>Metazoa</taxon>
        <taxon>Ecdysozoa</taxon>
        <taxon>Nematoda</taxon>
        <taxon>Chromadorea</taxon>
        <taxon>Rhabditida</taxon>
        <taxon>Spirurina</taxon>
        <taxon>Ascaridomorpha</taxon>
        <taxon>Ascaridoidea</taxon>
        <taxon>Toxocaridae</taxon>
        <taxon>Toxocara</taxon>
    </lineage>
</organism>
<dbReference type="Proteomes" id="UP000050794">
    <property type="component" value="Unassembled WGS sequence"/>
</dbReference>
<dbReference type="AlphaFoldDB" id="A0A183VBB8"/>
<dbReference type="EMBL" id="UYWY01025058">
    <property type="protein sequence ID" value="VDM49359.1"/>
    <property type="molecule type" value="Genomic_DNA"/>
</dbReference>
<evidence type="ECO:0000313" key="3">
    <source>
        <dbReference type="WBParaSite" id="TCNE_0001804201-mRNA-1"/>
    </source>
</evidence>
<reference evidence="1 2" key="2">
    <citation type="submission" date="2018-11" db="EMBL/GenBank/DDBJ databases">
        <authorList>
            <consortium name="Pathogen Informatics"/>
        </authorList>
    </citation>
    <scope>NUCLEOTIDE SEQUENCE [LARGE SCALE GENOMIC DNA]</scope>
</reference>
<evidence type="ECO:0000313" key="1">
    <source>
        <dbReference type="EMBL" id="VDM49359.1"/>
    </source>
</evidence>
<proteinExistence type="predicted"/>
<keyword evidence="2" id="KW-1185">Reference proteome</keyword>
<gene>
    <name evidence="1" type="ORF">TCNE_LOCUS18038</name>
</gene>
<reference evidence="3" key="1">
    <citation type="submission" date="2016-06" db="UniProtKB">
        <authorList>
            <consortium name="WormBaseParasite"/>
        </authorList>
    </citation>
    <scope>IDENTIFICATION</scope>
</reference>
<protein>
    <submittedName>
        <fullName evidence="3">Arginine decarboxylase</fullName>
    </submittedName>
</protein>
<dbReference type="WBParaSite" id="TCNE_0001804201-mRNA-1">
    <property type="protein sequence ID" value="TCNE_0001804201-mRNA-1"/>
    <property type="gene ID" value="TCNE_0001804201"/>
</dbReference>
<accession>A0A183VBB8</accession>
<name>A0A183VBB8_TOXCA</name>
<evidence type="ECO:0000313" key="2">
    <source>
        <dbReference type="Proteomes" id="UP000050794"/>
    </source>
</evidence>
<sequence>MRFATLNLTSSLDSSVLVGFASLEELSSDEAFDLLLAECSTGSDVTREVEFENNEIPHEASCATVLALLSDTGRWIRQARMPQAGQIADDLPPVIAIIRPNNKFDHLMITSLYTDCMVLIHGKANVENALA</sequence>